<evidence type="ECO:0000256" key="7">
    <source>
        <dbReference type="ARBA" id="ARBA00023180"/>
    </source>
</evidence>
<feature type="transmembrane region" description="Helical" evidence="10">
    <location>
        <begin position="70"/>
        <end position="100"/>
    </location>
</feature>
<accession>A0A2K1XYK6</accession>
<feature type="region of interest" description="Disordered" evidence="9">
    <location>
        <begin position="32"/>
        <end position="56"/>
    </location>
</feature>
<dbReference type="STRING" id="3694.A0A2K1XYK6"/>
<evidence type="ECO:0000256" key="3">
    <source>
        <dbReference type="ARBA" id="ARBA00022737"/>
    </source>
</evidence>
<feature type="compositionally biased region" description="Low complexity" evidence="9">
    <location>
        <begin position="540"/>
        <end position="559"/>
    </location>
</feature>
<dbReference type="OMA" id="MVIRKIP"/>
<evidence type="ECO:0000256" key="9">
    <source>
        <dbReference type="SAM" id="MobiDB-lite"/>
    </source>
</evidence>
<dbReference type="InterPro" id="IPR045095">
    <property type="entry name" value="ACDP"/>
</dbReference>
<evidence type="ECO:0000313" key="12">
    <source>
        <dbReference type="EMBL" id="PNT05845.1"/>
    </source>
</evidence>
<dbReference type="AlphaFoldDB" id="A0A2K1XYK6"/>
<dbReference type="SUPFAM" id="SSF54631">
    <property type="entry name" value="CBS-domain pair"/>
    <property type="match status" value="1"/>
</dbReference>
<keyword evidence="4 8" id="KW-1133">Transmembrane helix</keyword>
<dbReference type="Gramene" id="Potri.014G196900.1.v4.1">
    <property type="protein sequence ID" value="Potri.014G196900.1.v4.1"/>
    <property type="gene ID" value="Potri.014G196900.v4.1"/>
</dbReference>
<dbReference type="FunCoup" id="A0A2K1XYK6">
    <property type="interactions" value="2624"/>
</dbReference>
<dbReference type="PANTHER" id="PTHR12064:SF76">
    <property type="entry name" value="CNNM TRANSMEMBRANE DOMAIN-CONTAINING PROTEIN"/>
    <property type="match status" value="1"/>
</dbReference>
<evidence type="ECO:0000256" key="1">
    <source>
        <dbReference type="ARBA" id="ARBA00004141"/>
    </source>
</evidence>
<gene>
    <name evidence="12" type="ORF">POPTR_014G196900</name>
</gene>
<dbReference type="InParanoid" id="A0A2K1XYK6"/>
<feature type="compositionally biased region" description="Basic residues" evidence="9">
    <location>
        <begin position="43"/>
        <end position="56"/>
    </location>
</feature>
<keyword evidence="7" id="KW-0325">Glycoprotein</keyword>
<feature type="transmembrane region" description="Helical" evidence="10">
    <location>
        <begin position="181"/>
        <end position="201"/>
    </location>
</feature>
<feature type="domain" description="CNNM transmembrane" evidence="11">
    <location>
        <begin position="66"/>
        <end position="249"/>
    </location>
</feature>
<dbReference type="Proteomes" id="UP000006729">
    <property type="component" value="Chromosome 14"/>
</dbReference>
<comment type="subcellular location">
    <subcellularLocation>
        <location evidence="1">Membrane</location>
        <topology evidence="1">Multi-pass membrane protein</topology>
    </subcellularLocation>
</comment>
<evidence type="ECO:0000313" key="13">
    <source>
        <dbReference type="Proteomes" id="UP000006729"/>
    </source>
</evidence>
<dbReference type="InterPro" id="IPR044751">
    <property type="entry name" value="Ion_transp-like_CBS"/>
</dbReference>
<proteinExistence type="predicted"/>
<dbReference type="FunFam" id="3.10.580.10:FF:000015">
    <property type="entry name" value="DUF21 domain-containing protein"/>
    <property type="match status" value="1"/>
</dbReference>
<evidence type="ECO:0000256" key="8">
    <source>
        <dbReference type="PROSITE-ProRule" id="PRU01193"/>
    </source>
</evidence>
<feature type="compositionally biased region" description="Polar residues" evidence="9">
    <location>
        <begin position="560"/>
        <end position="571"/>
    </location>
</feature>
<dbReference type="GO" id="GO:0005886">
    <property type="term" value="C:plasma membrane"/>
    <property type="evidence" value="ECO:0000318"/>
    <property type="project" value="GO_Central"/>
</dbReference>
<keyword evidence="3" id="KW-0677">Repeat</keyword>
<protein>
    <recommendedName>
        <fullName evidence="11">CNNM transmembrane domain-containing protein</fullName>
    </recommendedName>
</protein>
<keyword evidence="13" id="KW-1185">Reference proteome</keyword>
<dbReference type="InterPro" id="IPR002550">
    <property type="entry name" value="CNNM"/>
</dbReference>
<dbReference type="EMBL" id="CM009303">
    <property type="protein sequence ID" value="PNT05845.1"/>
    <property type="molecule type" value="Genomic_DNA"/>
</dbReference>
<feature type="transmembrane region" description="Helical" evidence="10">
    <location>
        <begin position="155"/>
        <end position="174"/>
    </location>
</feature>
<organism evidence="12 13">
    <name type="scientific">Populus trichocarpa</name>
    <name type="common">Western balsam poplar</name>
    <name type="synonym">Populus balsamifera subsp. trichocarpa</name>
    <dbReference type="NCBI Taxonomy" id="3694"/>
    <lineage>
        <taxon>Eukaryota</taxon>
        <taxon>Viridiplantae</taxon>
        <taxon>Streptophyta</taxon>
        <taxon>Embryophyta</taxon>
        <taxon>Tracheophyta</taxon>
        <taxon>Spermatophyta</taxon>
        <taxon>Magnoliopsida</taxon>
        <taxon>eudicotyledons</taxon>
        <taxon>Gunneridae</taxon>
        <taxon>Pentapetalae</taxon>
        <taxon>rosids</taxon>
        <taxon>fabids</taxon>
        <taxon>Malpighiales</taxon>
        <taxon>Salicaceae</taxon>
        <taxon>Saliceae</taxon>
        <taxon>Populus</taxon>
    </lineage>
</organism>
<dbReference type="PANTHER" id="PTHR12064">
    <property type="entry name" value="METAL TRANSPORTER CNNM"/>
    <property type="match status" value="1"/>
</dbReference>
<feature type="region of interest" description="Disordered" evidence="9">
    <location>
        <begin position="374"/>
        <end position="444"/>
    </location>
</feature>
<keyword evidence="5" id="KW-0129">CBS domain</keyword>
<evidence type="ECO:0000256" key="4">
    <source>
        <dbReference type="ARBA" id="ARBA00022989"/>
    </source>
</evidence>
<evidence type="ECO:0000256" key="2">
    <source>
        <dbReference type="ARBA" id="ARBA00022692"/>
    </source>
</evidence>
<feature type="compositionally biased region" description="Basic and acidic residues" evidence="9">
    <location>
        <begin position="374"/>
        <end position="397"/>
    </location>
</feature>
<dbReference type="InterPro" id="IPR046342">
    <property type="entry name" value="CBS_dom_sf"/>
</dbReference>
<name>A0A2K1XYK6_POPTR</name>
<dbReference type="ExpressionAtlas" id="A0A2K1XYK6">
    <property type="expression patterns" value="baseline and differential"/>
</dbReference>
<feature type="region of interest" description="Disordered" evidence="9">
    <location>
        <begin position="508"/>
        <end position="571"/>
    </location>
</feature>
<dbReference type="PROSITE" id="PS51846">
    <property type="entry name" value="CNNM"/>
    <property type="match status" value="1"/>
</dbReference>
<sequence length="571" mass="62489">MKKSGRVIKINYVQKRKKERVGRARQTNLPAKFTSKLSDKERTRRRSKHSTYPQRKRKMASDIGCCSSKFMLYMVIIIGLVTFAGLMAGLTLGLMSLGLVDLEVLIKSGRPQDRIHAAKIFPVVKNQHLLLCTLLIGNSLAMEALPIFLDKLVPPWAAVLASVTLILMFGEILPQAVCTRYGLTVGATLAPLVRVLLLLFFPISYPISKVLDWMLGKGHAVLLRRAELKTFVNFHGNEAGRGGDLTHDETTIITGALELTEKTAKDAMTPISKAFSLDLDATLNLETLNAIMTMGHSRVPVYAGKPTNIIGLFLVKNLLAVDPEDAVPLKKMIIRKIPRVSEDLPLYDILNEFQKGHSHIAVVYKDLNANKETPKNEFKDSCRKRGKTETSHEKGDSEVGSTSAIPNKKAALDSDDNQTAATKNDGGQQIKKSPPSTPPAFKKRHKGCSFCILDVEKAPIPEFPSNEEVVGVITMEDVIEELLQEEILDETDEYVNIHNRIKINMHASQDKAPQSTSLPSANDASVTGTASPTSLLSMAPTPTLSVSSGTSLTSSPTTTNQVSEGDSSKNQ</sequence>
<evidence type="ECO:0000256" key="10">
    <source>
        <dbReference type="SAM" id="Phobius"/>
    </source>
</evidence>
<dbReference type="GO" id="GO:0010960">
    <property type="term" value="P:magnesium ion homeostasis"/>
    <property type="evidence" value="ECO:0007669"/>
    <property type="project" value="InterPro"/>
</dbReference>
<keyword evidence="6 8" id="KW-0472">Membrane</keyword>
<feature type="compositionally biased region" description="Polar residues" evidence="9">
    <location>
        <begin position="417"/>
        <end position="431"/>
    </location>
</feature>
<evidence type="ECO:0000256" key="5">
    <source>
        <dbReference type="ARBA" id="ARBA00023122"/>
    </source>
</evidence>
<dbReference type="CDD" id="cd04590">
    <property type="entry name" value="CBS_pair_CorC_HlyC_assoc"/>
    <property type="match status" value="1"/>
</dbReference>
<keyword evidence="2 8" id="KW-0812">Transmembrane</keyword>
<dbReference type="SMR" id="A0A2K1XYK6"/>
<evidence type="ECO:0000259" key="11">
    <source>
        <dbReference type="PROSITE" id="PS51846"/>
    </source>
</evidence>
<dbReference type="Gene3D" id="3.10.580.10">
    <property type="entry name" value="CBS-domain"/>
    <property type="match status" value="2"/>
</dbReference>
<dbReference type="GO" id="GO:0022857">
    <property type="term" value="F:transmembrane transporter activity"/>
    <property type="evidence" value="ECO:0000318"/>
    <property type="project" value="GO_Central"/>
</dbReference>
<evidence type="ECO:0000256" key="6">
    <source>
        <dbReference type="ARBA" id="ARBA00023136"/>
    </source>
</evidence>
<reference evidence="12 13" key="1">
    <citation type="journal article" date="2006" name="Science">
        <title>The genome of black cottonwood, Populus trichocarpa (Torr. &amp; Gray).</title>
        <authorList>
            <person name="Tuskan G.A."/>
            <person name="Difazio S."/>
            <person name="Jansson S."/>
            <person name="Bohlmann J."/>
            <person name="Grigoriev I."/>
            <person name="Hellsten U."/>
            <person name="Putnam N."/>
            <person name="Ralph S."/>
            <person name="Rombauts S."/>
            <person name="Salamov A."/>
            <person name="Schein J."/>
            <person name="Sterck L."/>
            <person name="Aerts A."/>
            <person name="Bhalerao R.R."/>
            <person name="Bhalerao R.P."/>
            <person name="Blaudez D."/>
            <person name="Boerjan W."/>
            <person name="Brun A."/>
            <person name="Brunner A."/>
            <person name="Busov V."/>
            <person name="Campbell M."/>
            <person name="Carlson J."/>
            <person name="Chalot M."/>
            <person name="Chapman J."/>
            <person name="Chen G.L."/>
            <person name="Cooper D."/>
            <person name="Coutinho P.M."/>
            <person name="Couturier J."/>
            <person name="Covert S."/>
            <person name="Cronk Q."/>
            <person name="Cunningham R."/>
            <person name="Davis J."/>
            <person name="Degroeve S."/>
            <person name="Dejardin A."/>
            <person name="Depamphilis C."/>
            <person name="Detter J."/>
            <person name="Dirks B."/>
            <person name="Dubchak I."/>
            <person name="Duplessis S."/>
            <person name="Ehlting J."/>
            <person name="Ellis B."/>
            <person name="Gendler K."/>
            <person name="Goodstein D."/>
            <person name="Gribskov M."/>
            <person name="Grimwood J."/>
            <person name="Groover A."/>
            <person name="Gunter L."/>
            <person name="Hamberger B."/>
            <person name="Heinze B."/>
            <person name="Helariutta Y."/>
            <person name="Henrissat B."/>
            <person name="Holligan D."/>
            <person name="Holt R."/>
            <person name="Huang W."/>
            <person name="Islam-Faridi N."/>
            <person name="Jones S."/>
            <person name="Jones-Rhoades M."/>
            <person name="Jorgensen R."/>
            <person name="Joshi C."/>
            <person name="Kangasjarvi J."/>
            <person name="Karlsson J."/>
            <person name="Kelleher C."/>
            <person name="Kirkpatrick R."/>
            <person name="Kirst M."/>
            <person name="Kohler A."/>
            <person name="Kalluri U."/>
            <person name="Larimer F."/>
            <person name="Leebens-Mack J."/>
            <person name="Leple J.C."/>
            <person name="Locascio P."/>
            <person name="Lou Y."/>
            <person name="Lucas S."/>
            <person name="Martin F."/>
            <person name="Montanini B."/>
            <person name="Napoli C."/>
            <person name="Nelson D.R."/>
            <person name="Nelson C."/>
            <person name="Nieminen K."/>
            <person name="Nilsson O."/>
            <person name="Pereda V."/>
            <person name="Peter G."/>
            <person name="Philippe R."/>
            <person name="Pilate G."/>
            <person name="Poliakov A."/>
            <person name="Razumovskaya J."/>
            <person name="Richardson P."/>
            <person name="Rinaldi C."/>
            <person name="Ritland K."/>
            <person name="Rouze P."/>
            <person name="Ryaboy D."/>
            <person name="Schmutz J."/>
            <person name="Schrader J."/>
            <person name="Segerman B."/>
            <person name="Shin H."/>
            <person name="Siddiqui A."/>
            <person name="Sterky F."/>
            <person name="Terry A."/>
            <person name="Tsai C.J."/>
            <person name="Uberbacher E."/>
            <person name="Unneberg P."/>
            <person name="Vahala J."/>
            <person name="Wall K."/>
            <person name="Wessler S."/>
            <person name="Yang G."/>
            <person name="Yin T."/>
            <person name="Douglas C."/>
            <person name="Marra M."/>
            <person name="Sandberg G."/>
            <person name="Van de Peer Y."/>
            <person name="Rokhsar D."/>
        </authorList>
    </citation>
    <scope>NUCLEOTIDE SEQUENCE [LARGE SCALE GENOMIC DNA]</scope>
    <source>
        <strain evidence="13">cv. Nisqually</strain>
    </source>
</reference>
<feature type="compositionally biased region" description="Polar residues" evidence="9">
    <location>
        <begin position="511"/>
        <end position="536"/>
    </location>
</feature>
<dbReference type="Pfam" id="PF01595">
    <property type="entry name" value="CNNM"/>
    <property type="match status" value="1"/>
</dbReference>